<comment type="caution">
    <text evidence="2">The sequence shown here is derived from an EMBL/GenBank/DDBJ whole genome shotgun (WGS) entry which is preliminary data.</text>
</comment>
<feature type="region of interest" description="Disordered" evidence="1">
    <location>
        <begin position="125"/>
        <end position="145"/>
    </location>
</feature>
<evidence type="ECO:0008006" key="4">
    <source>
        <dbReference type="Google" id="ProtNLM"/>
    </source>
</evidence>
<dbReference type="InterPro" id="IPR012543">
    <property type="entry name" value="DUF1694"/>
</dbReference>
<dbReference type="SUPFAM" id="SSF160515">
    <property type="entry name" value="YueI-like"/>
    <property type="match status" value="1"/>
</dbReference>
<dbReference type="Gene3D" id="3.30.1330.30">
    <property type="match status" value="1"/>
</dbReference>
<evidence type="ECO:0000256" key="1">
    <source>
        <dbReference type="SAM" id="MobiDB-lite"/>
    </source>
</evidence>
<dbReference type="RefSeq" id="WP_151679537.1">
    <property type="nucleotide sequence ID" value="NZ_BKZP01000004.1"/>
</dbReference>
<dbReference type="InterPro" id="IPR029064">
    <property type="entry name" value="Ribosomal_eL30-like_sf"/>
</dbReference>
<accession>A0A5J4JFF8</accession>
<protein>
    <recommendedName>
        <fullName evidence="4">DUF1694 domain-containing protein</fullName>
    </recommendedName>
</protein>
<reference evidence="2 3" key="1">
    <citation type="submission" date="2019-09" db="EMBL/GenBank/DDBJ databases">
        <title>Draft genome sequence of Bacillus sp. JC-7.</title>
        <authorList>
            <person name="Tanaka N."/>
            <person name="Shiwa Y."/>
            <person name="Fujita N."/>
            <person name="Tanasupawat S."/>
        </authorList>
    </citation>
    <scope>NUCLEOTIDE SEQUENCE [LARGE SCALE GENOMIC DNA]</scope>
    <source>
        <strain evidence="2 3">JC-7</strain>
    </source>
</reference>
<name>A0A5J4JFF8_9BACI</name>
<dbReference type="AlphaFoldDB" id="A0A5J4JFF8"/>
<dbReference type="Proteomes" id="UP000391919">
    <property type="component" value="Unassembled WGS sequence"/>
</dbReference>
<evidence type="ECO:0000313" key="3">
    <source>
        <dbReference type="Proteomes" id="UP000391919"/>
    </source>
</evidence>
<keyword evidence="3" id="KW-1185">Reference proteome</keyword>
<organism evidence="2 3">
    <name type="scientific">Weizmannia acidilactici</name>
    <dbReference type="NCBI Taxonomy" id="2607726"/>
    <lineage>
        <taxon>Bacteria</taxon>
        <taxon>Bacillati</taxon>
        <taxon>Bacillota</taxon>
        <taxon>Bacilli</taxon>
        <taxon>Bacillales</taxon>
        <taxon>Bacillaceae</taxon>
        <taxon>Heyndrickxia</taxon>
    </lineage>
</organism>
<evidence type="ECO:0000313" key="2">
    <source>
        <dbReference type="EMBL" id="GER69257.1"/>
    </source>
</evidence>
<sequence>MGNRKNVEDYLKEGIYGEKETLPEERKKFLGTIRERIVAALTNDQVMEAETYPEVTRLLHEHPDAKLLLNGALDYSYLSKYIKEADKSDIPFSIVEKKGVETDIGLVLAYDHAINQKEIYIKKQKKEPEKPKKNGLSSLFSFWKD</sequence>
<dbReference type="Pfam" id="PF07997">
    <property type="entry name" value="DUF1694"/>
    <property type="match status" value="1"/>
</dbReference>
<gene>
    <name evidence="2" type="ORF">BpJC7_05600</name>
</gene>
<dbReference type="PIRSF" id="PIRSF034303">
    <property type="entry name" value="DUF1694"/>
    <property type="match status" value="1"/>
</dbReference>
<feature type="compositionally biased region" description="Polar residues" evidence="1">
    <location>
        <begin position="135"/>
        <end position="145"/>
    </location>
</feature>
<proteinExistence type="predicted"/>
<dbReference type="EMBL" id="BKZQ01000005">
    <property type="protein sequence ID" value="GER69257.1"/>
    <property type="molecule type" value="Genomic_DNA"/>
</dbReference>